<dbReference type="AlphaFoldDB" id="A0A0E9T8L2"/>
<organism evidence="1">
    <name type="scientific">Anguilla anguilla</name>
    <name type="common">European freshwater eel</name>
    <name type="synonym">Muraena anguilla</name>
    <dbReference type="NCBI Taxonomy" id="7936"/>
    <lineage>
        <taxon>Eukaryota</taxon>
        <taxon>Metazoa</taxon>
        <taxon>Chordata</taxon>
        <taxon>Craniata</taxon>
        <taxon>Vertebrata</taxon>
        <taxon>Euteleostomi</taxon>
        <taxon>Actinopterygii</taxon>
        <taxon>Neopterygii</taxon>
        <taxon>Teleostei</taxon>
        <taxon>Anguilliformes</taxon>
        <taxon>Anguillidae</taxon>
        <taxon>Anguilla</taxon>
    </lineage>
</organism>
<accession>A0A0E9T8L2</accession>
<evidence type="ECO:0000313" key="1">
    <source>
        <dbReference type="EMBL" id="JAH49093.1"/>
    </source>
</evidence>
<name>A0A0E9T8L2_ANGAN</name>
<dbReference type="EMBL" id="GBXM01059484">
    <property type="protein sequence ID" value="JAH49093.1"/>
    <property type="molecule type" value="Transcribed_RNA"/>
</dbReference>
<reference evidence="1" key="2">
    <citation type="journal article" date="2015" name="Fish Shellfish Immunol.">
        <title>Early steps in the European eel (Anguilla anguilla)-Vibrio vulnificus interaction in the gills: Role of the RtxA13 toxin.</title>
        <authorList>
            <person name="Callol A."/>
            <person name="Pajuelo D."/>
            <person name="Ebbesson L."/>
            <person name="Teles M."/>
            <person name="MacKenzie S."/>
            <person name="Amaro C."/>
        </authorList>
    </citation>
    <scope>NUCLEOTIDE SEQUENCE</scope>
</reference>
<proteinExistence type="predicted"/>
<sequence length="26" mass="2912">MYLIYLKGTMNTSQRAGSYISADSQI</sequence>
<reference evidence="1" key="1">
    <citation type="submission" date="2014-11" db="EMBL/GenBank/DDBJ databases">
        <authorList>
            <person name="Amaro Gonzalez C."/>
        </authorList>
    </citation>
    <scope>NUCLEOTIDE SEQUENCE</scope>
</reference>
<protein>
    <submittedName>
        <fullName evidence="1">Uncharacterized protein</fullName>
    </submittedName>
</protein>